<accession>A0A0R0BRW8</accession>
<evidence type="ECO:0000259" key="9">
    <source>
        <dbReference type="Pfam" id="PF21982"/>
    </source>
</evidence>
<dbReference type="OrthoDB" id="7066780at2"/>
<evidence type="ECO:0000313" key="11">
    <source>
        <dbReference type="Proteomes" id="UP000051254"/>
    </source>
</evidence>
<dbReference type="GO" id="GO:0005737">
    <property type="term" value="C:cytoplasm"/>
    <property type="evidence" value="ECO:0007669"/>
    <property type="project" value="UniProtKB-SubCell"/>
</dbReference>
<evidence type="ECO:0000256" key="1">
    <source>
        <dbReference type="ARBA" id="ARBA00004496"/>
    </source>
</evidence>
<dbReference type="InterPro" id="IPR053925">
    <property type="entry name" value="RecX_HTH_3rd"/>
</dbReference>
<dbReference type="InterPro" id="IPR053924">
    <property type="entry name" value="RecX_HTH_2nd"/>
</dbReference>
<dbReference type="PATRIC" id="fig|266128.3.peg.2473"/>
<feature type="region of interest" description="Disordered" evidence="6">
    <location>
        <begin position="1"/>
        <end position="20"/>
    </location>
</feature>
<evidence type="ECO:0000256" key="5">
    <source>
        <dbReference type="HAMAP-Rule" id="MF_01114"/>
    </source>
</evidence>
<dbReference type="PANTHER" id="PTHR33602:SF1">
    <property type="entry name" value="REGULATORY PROTEIN RECX FAMILY PROTEIN"/>
    <property type="match status" value="1"/>
</dbReference>
<keyword evidence="11" id="KW-1185">Reference proteome</keyword>
<evidence type="ECO:0000256" key="3">
    <source>
        <dbReference type="ARBA" id="ARBA00018111"/>
    </source>
</evidence>
<keyword evidence="4 5" id="KW-0963">Cytoplasm</keyword>
<dbReference type="HAMAP" id="MF_01114">
    <property type="entry name" value="RecX"/>
    <property type="match status" value="1"/>
</dbReference>
<evidence type="ECO:0000259" key="8">
    <source>
        <dbReference type="Pfam" id="PF21981"/>
    </source>
</evidence>
<name>A0A0R0BRW8_9GAMM</name>
<protein>
    <recommendedName>
        <fullName evidence="3 5">Regulatory protein RecX</fullName>
    </recommendedName>
</protein>
<dbReference type="Pfam" id="PF21982">
    <property type="entry name" value="RecX_HTH1"/>
    <property type="match status" value="1"/>
</dbReference>
<feature type="domain" description="RecX second three-helical" evidence="7">
    <location>
        <begin position="67"/>
        <end position="107"/>
    </location>
</feature>
<comment type="function">
    <text evidence="5">Modulates RecA activity.</text>
</comment>
<evidence type="ECO:0000256" key="4">
    <source>
        <dbReference type="ARBA" id="ARBA00022490"/>
    </source>
</evidence>
<dbReference type="STRING" id="266128.ABB25_04085"/>
<feature type="domain" description="RecX third three-helical" evidence="8">
    <location>
        <begin position="115"/>
        <end position="156"/>
    </location>
</feature>
<proteinExistence type="inferred from homology"/>
<dbReference type="AlphaFoldDB" id="A0A0R0BRW8"/>
<sequence>MDDDDQGTAPKRRARRVEQTPVQRALGLLVRREHSRLELTRKLAVRGVEREDAQAAVDKLSQAGWQDEQRFAHSLVRNRAAAGYGPLHIRAELGTHRLPAELVAEAMTQYEGDWQQNACDLLARRFPHGVEEMVQKRKAMDLLARRGFPMEIIRRLVQGRVQDWDDQA</sequence>
<reference evidence="10 11" key="1">
    <citation type="submission" date="2015-05" db="EMBL/GenBank/DDBJ databases">
        <title>Genome sequencing and analysis of members of genus Stenotrophomonas.</title>
        <authorList>
            <person name="Patil P.P."/>
            <person name="Midha S."/>
            <person name="Patil P.B."/>
        </authorList>
    </citation>
    <scope>NUCLEOTIDE SEQUENCE [LARGE SCALE GENOMIC DNA]</scope>
    <source>
        <strain evidence="10 11">DSM 17805</strain>
    </source>
</reference>
<dbReference type="Pfam" id="PF21981">
    <property type="entry name" value="RecX_HTH3"/>
    <property type="match status" value="1"/>
</dbReference>
<evidence type="ECO:0000313" key="10">
    <source>
        <dbReference type="EMBL" id="KRG59877.1"/>
    </source>
</evidence>
<dbReference type="Gene3D" id="1.10.10.10">
    <property type="entry name" value="Winged helix-like DNA-binding domain superfamily/Winged helix DNA-binding domain"/>
    <property type="match status" value="3"/>
</dbReference>
<organism evidence="10 11">
    <name type="scientific">Stenotrophomonas koreensis</name>
    <dbReference type="NCBI Taxonomy" id="266128"/>
    <lineage>
        <taxon>Bacteria</taxon>
        <taxon>Pseudomonadati</taxon>
        <taxon>Pseudomonadota</taxon>
        <taxon>Gammaproteobacteria</taxon>
        <taxon>Lysobacterales</taxon>
        <taxon>Lysobacteraceae</taxon>
        <taxon>Stenotrophomonas</taxon>
    </lineage>
</organism>
<dbReference type="EMBL" id="LDJH01000006">
    <property type="protein sequence ID" value="KRG59877.1"/>
    <property type="molecule type" value="Genomic_DNA"/>
</dbReference>
<dbReference type="GO" id="GO:0006282">
    <property type="term" value="P:regulation of DNA repair"/>
    <property type="evidence" value="ECO:0007669"/>
    <property type="project" value="UniProtKB-UniRule"/>
</dbReference>
<dbReference type="Proteomes" id="UP000051254">
    <property type="component" value="Unassembled WGS sequence"/>
</dbReference>
<dbReference type="Pfam" id="PF02631">
    <property type="entry name" value="RecX_HTH2"/>
    <property type="match status" value="1"/>
</dbReference>
<dbReference type="InterPro" id="IPR036388">
    <property type="entry name" value="WH-like_DNA-bd_sf"/>
</dbReference>
<gene>
    <name evidence="5" type="primary">recX</name>
    <name evidence="10" type="ORF">ABB25_04085</name>
</gene>
<feature type="domain" description="RecX first three-helical" evidence="9">
    <location>
        <begin position="23"/>
        <end position="60"/>
    </location>
</feature>
<comment type="subcellular location">
    <subcellularLocation>
        <location evidence="1 5">Cytoplasm</location>
    </subcellularLocation>
</comment>
<dbReference type="InterPro" id="IPR003783">
    <property type="entry name" value="Regulatory_RecX"/>
</dbReference>
<evidence type="ECO:0000259" key="7">
    <source>
        <dbReference type="Pfam" id="PF02631"/>
    </source>
</evidence>
<comment type="similarity">
    <text evidence="2 5">Belongs to the RecX family.</text>
</comment>
<dbReference type="PANTHER" id="PTHR33602">
    <property type="entry name" value="REGULATORY PROTEIN RECX FAMILY PROTEIN"/>
    <property type="match status" value="1"/>
</dbReference>
<dbReference type="NCBIfam" id="NF001054">
    <property type="entry name" value="PRK00117.2-1"/>
    <property type="match status" value="1"/>
</dbReference>
<evidence type="ECO:0000256" key="6">
    <source>
        <dbReference type="SAM" id="MobiDB-lite"/>
    </source>
</evidence>
<comment type="caution">
    <text evidence="10">The sequence shown here is derived from an EMBL/GenBank/DDBJ whole genome shotgun (WGS) entry which is preliminary data.</text>
</comment>
<dbReference type="InterPro" id="IPR053926">
    <property type="entry name" value="RecX_HTH_1st"/>
</dbReference>
<evidence type="ECO:0000256" key="2">
    <source>
        <dbReference type="ARBA" id="ARBA00009695"/>
    </source>
</evidence>